<keyword evidence="1" id="KW-0812">Transmembrane</keyword>
<organism evidence="2 3">
    <name type="scientific">Teichococcus deserti</name>
    <dbReference type="NCBI Taxonomy" id="1817963"/>
    <lineage>
        <taxon>Bacteria</taxon>
        <taxon>Pseudomonadati</taxon>
        <taxon>Pseudomonadota</taxon>
        <taxon>Alphaproteobacteria</taxon>
        <taxon>Acetobacterales</taxon>
        <taxon>Roseomonadaceae</taxon>
        <taxon>Roseomonas</taxon>
    </lineage>
</organism>
<accession>A0A1V2H3S5</accession>
<keyword evidence="3" id="KW-1185">Reference proteome</keyword>
<reference evidence="2 3" key="1">
    <citation type="submission" date="2016-10" db="EMBL/GenBank/DDBJ databases">
        <title>Draft Genome sequence of Roseomonas sp. strain M3.</title>
        <authorList>
            <person name="Subhash Y."/>
            <person name="Lee S."/>
        </authorList>
    </citation>
    <scope>NUCLEOTIDE SEQUENCE [LARGE SCALE GENOMIC DNA]</scope>
    <source>
        <strain evidence="2 3">M3</strain>
    </source>
</reference>
<evidence type="ECO:0000313" key="3">
    <source>
        <dbReference type="Proteomes" id="UP000188879"/>
    </source>
</evidence>
<sequence>MRGWTVHLPAGMAAMSPRASVPATGAARSRPPAGPGLALVPEGFSFSAFLFGPLWLLRHGQWLAVLLWLAVAVLLALLLPEALRDLGLGLLALLTGLQAQDIRRWTLARQGRPVAGVVLARDADAALARALEGRPDWAAAECGSLQGKPA</sequence>
<dbReference type="RefSeq" id="WP_076957787.1">
    <property type="nucleotide sequence ID" value="NZ_MLCO01000109.1"/>
</dbReference>
<keyword evidence="1" id="KW-1133">Transmembrane helix</keyword>
<feature type="transmembrane region" description="Helical" evidence="1">
    <location>
        <begin position="62"/>
        <end position="79"/>
    </location>
</feature>
<dbReference type="AlphaFoldDB" id="A0A1V2H3S5"/>
<dbReference type="Pfam" id="PF10947">
    <property type="entry name" value="DUF2628"/>
    <property type="match status" value="1"/>
</dbReference>
<dbReference type="EMBL" id="MLCO01000109">
    <property type="protein sequence ID" value="ONG53200.1"/>
    <property type="molecule type" value="Genomic_DNA"/>
</dbReference>
<keyword evidence="1" id="KW-0472">Membrane</keyword>
<gene>
    <name evidence="2" type="ORF">BKE38_13015</name>
</gene>
<evidence type="ECO:0000256" key="1">
    <source>
        <dbReference type="SAM" id="Phobius"/>
    </source>
</evidence>
<comment type="caution">
    <text evidence="2">The sequence shown here is derived from an EMBL/GenBank/DDBJ whole genome shotgun (WGS) entry which is preliminary data.</text>
</comment>
<evidence type="ECO:0000313" key="2">
    <source>
        <dbReference type="EMBL" id="ONG53200.1"/>
    </source>
</evidence>
<feature type="transmembrane region" description="Helical" evidence="1">
    <location>
        <begin position="37"/>
        <end position="56"/>
    </location>
</feature>
<dbReference type="InterPro" id="IPR024399">
    <property type="entry name" value="DUF2628"/>
</dbReference>
<dbReference type="OrthoDB" id="7285394at2"/>
<name>A0A1V2H3S5_9PROT</name>
<evidence type="ECO:0008006" key="4">
    <source>
        <dbReference type="Google" id="ProtNLM"/>
    </source>
</evidence>
<dbReference type="Proteomes" id="UP000188879">
    <property type="component" value="Unassembled WGS sequence"/>
</dbReference>
<proteinExistence type="predicted"/>
<protein>
    <recommendedName>
        <fullName evidence="4">DUF2628 domain-containing protein</fullName>
    </recommendedName>
</protein>